<proteinExistence type="predicted"/>
<gene>
    <name evidence="1" type="ORF">ABOD76_06100</name>
</gene>
<dbReference type="RefSeq" id="WP_350243918.1">
    <property type="nucleotide sequence ID" value="NZ_CP158299.1"/>
</dbReference>
<organism evidence="1">
    <name type="scientific">Deinococcus sonorensis KR-87</name>
    <dbReference type="NCBI Taxonomy" id="694439"/>
    <lineage>
        <taxon>Bacteria</taxon>
        <taxon>Thermotogati</taxon>
        <taxon>Deinococcota</taxon>
        <taxon>Deinococci</taxon>
        <taxon>Deinococcales</taxon>
        <taxon>Deinococcaceae</taxon>
        <taxon>Deinococcus</taxon>
    </lineage>
</organism>
<sequence length="189" mass="21513">MTAKFGIDLKKAREHPSSKLLDFEFWSDERCVFVAELKTITRYPPSEETGWDITHHSHVELSAVRTENSPNRVANLIGKAFTQLELRPEPKWVILLNDADLNLLDLKEAVQGYLDYQSLAGTVVTNTSSAHVAQRLKKTLAHLDALLWIERSTSQYSYFCISEEGLGIYQRYFAKKSPAEVHFSWGVSP</sequence>
<name>A0AAU7UBF4_9DEIO</name>
<dbReference type="EMBL" id="CP158299">
    <property type="protein sequence ID" value="XBV85875.1"/>
    <property type="molecule type" value="Genomic_DNA"/>
</dbReference>
<reference evidence="1" key="1">
    <citation type="submission" date="2024-06" db="EMBL/GenBank/DDBJ databases">
        <title>Draft Genome Sequence of Deinococcus sonorensis Type Strain KR-87, a Biofilm Producing Representative of the Genus Deinococcus.</title>
        <authorList>
            <person name="Boren L.S."/>
            <person name="Grosso R.A."/>
            <person name="Hugenberg-Cox A.N."/>
            <person name="Hill J.T.E."/>
            <person name="Albert C.M."/>
            <person name="Tuohy J.M."/>
        </authorList>
    </citation>
    <scope>NUCLEOTIDE SEQUENCE</scope>
    <source>
        <strain evidence="1">KR-87</strain>
    </source>
</reference>
<protein>
    <submittedName>
        <fullName evidence="1">Uncharacterized protein</fullName>
    </submittedName>
</protein>
<dbReference type="KEGG" id="dsc:ABOD76_06100"/>
<dbReference type="AlphaFoldDB" id="A0AAU7UBF4"/>
<evidence type="ECO:0000313" key="1">
    <source>
        <dbReference type="EMBL" id="XBV85875.1"/>
    </source>
</evidence>
<accession>A0AAU7UBF4</accession>